<name>A0ABS1N233_9ACTN</name>
<evidence type="ECO:0000313" key="2">
    <source>
        <dbReference type="EMBL" id="MBL1094126.1"/>
    </source>
</evidence>
<protein>
    <submittedName>
        <fullName evidence="2">DUF397 domain-containing protein</fullName>
    </submittedName>
</protein>
<proteinExistence type="predicted"/>
<evidence type="ECO:0000313" key="3">
    <source>
        <dbReference type="Proteomes" id="UP000629371"/>
    </source>
</evidence>
<keyword evidence="3" id="KW-1185">Reference proteome</keyword>
<dbReference type="Proteomes" id="UP000629371">
    <property type="component" value="Unassembled WGS sequence"/>
</dbReference>
<evidence type="ECO:0000259" key="1">
    <source>
        <dbReference type="Pfam" id="PF04149"/>
    </source>
</evidence>
<comment type="caution">
    <text evidence="2">The sequence shown here is derived from an EMBL/GenBank/DDBJ whole genome shotgun (WGS) entry which is preliminary data.</text>
</comment>
<dbReference type="Pfam" id="PF04149">
    <property type="entry name" value="DUF397"/>
    <property type="match status" value="3"/>
</dbReference>
<organism evidence="2 3">
    <name type="scientific">Streptomyces siderophoricus</name>
    <dbReference type="NCBI Taxonomy" id="2802281"/>
    <lineage>
        <taxon>Bacteria</taxon>
        <taxon>Bacillati</taxon>
        <taxon>Actinomycetota</taxon>
        <taxon>Actinomycetes</taxon>
        <taxon>Kitasatosporales</taxon>
        <taxon>Streptomycetaceae</taxon>
        <taxon>Streptomyces</taxon>
    </lineage>
</organism>
<dbReference type="InterPro" id="IPR007278">
    <property type="entry name" value="DUF397"/>
</dbReference>
<dbReference type="EMBL" id="JAERRI010000025">
    <property type="protein sequence ID" value="MBL1094126.1"/>
    <property type="molecule type" value="Genomic_DNA"/>
</dbReference>
<reference evidence="2 3" key="1">
    <citation type="submission" date="2021-01" db="EMBL/GenBank/DDBJ databases">
        <title>WGS of actinomycetes isolated from Thailand.</title>
        <authorList>
            <person name="Thawai C."/>
        </authorList>
    </citation>
    <scope>NUCLEOTIDE SEQUENCE [LARGE SCALE GENOMIC DNA]</scope>
    <source>
        <strain evidence="2 3">CH9-7</strain>
    </source>
</reference>
<sequence length="122" mass="13042">MRIIDLSTITWRKSSYSNSDGGQCIEVSDDLLTAVTWRKSSYSNPDGGACIEVSDDLLANATWRKSSHSNPDGGQCIEVSDDLPALVPVRDSKDPHGPALVFPAAAWASFVDAVKGGELPHV</sequence>
<feature type="domain" description="DUF397" evidence="1">
    <location>
        <begin position="36"/>
        <end position="53"/>
    </location>
</feature>
<accession>A0ABS1N233</accession>
<gene>
    <name evidence="2" type="ORF">JK360_33250</name>
</gene>
<feature type="domain" description="DUF397" evidence="1">
    <location>
        <begin position="61"/>
        <end position="115"/>
    </location>
</feature>
<feature type="domain" description="DUF397" evidence="1">
    <location>
        <begin position="10"/>
        <end position="27"/>
    </location>
</feature>